<comment type="similarity">
    <text evidence="1">Belongs to the ATP-dependent DNA ligase family.</text>
</comment>
<proteinExistence type="inferred from homology"/>
<keyword evidence="2" id="KW-0436">Ligase</keyword>
<dbReference type="Proteomes" id="UP001500002">
    <property type="component" value="Unassembled WGS sequence"/>
</dbReference>
<reference evidence="4 5" key="1">
    <citation type="journal article" date="2019" name="Int. J. Syst. Evol. Microbiol.">
        <title>The Global Catalogue of Microorganisms (GCM) 10K type strain sequencing project: providing services to taxonomists for standard genome sequencing and annotation.</title>
        <authorList>
            <consortium name="The Broad Institute Genomics Platform"/>
            <consortium name="The Broad Institute Genome Sequencing Center for Infectious Disease"/>
            <person name="Wu L."/>
            <person name="Ma J."/>
        </authorList>
    </citation>
    <scope>NUCLEOTIDE SEQUENCE [LARGE SCALE GENOMIC DNA]</scope>
    <source>
        <strain evidence="4 5">JCM 14322</strain>
    </source>
</reference>
<comment type="caution">
    <text evidence="4">The sequence shown here is derived from an EMBL/GenBank/DDBJ whole genome shotgun (WGS) entry which is preliminary data.</text>
</comment>
<evidence type="ECO:0000256" key="1">
    <source>
        <dbReference type="ARBA" id="ARBA00007572"/>
    </source>
</evidence>
<dbReference type="EMBL" id="BAAANJ010000015">
    <property type="protein sequence ID" value="GAA1817623.1"/>
    <property type="molecule type" value="Genomic_DNA"/>
</dbReference>
<dbReference type="SUPFAM" id="SSF56091">
    <property type="entry name" value="DNA ligase/mRNA capping enzyme, catalytic domain"/>
    <property type="match status" value="1"/>
</dbReference>
<evidence type="ECO:0000313" key="4">
    <source>
        <dbReference type="EMBL" id="GAA1817623.1"/>
    </source>
</evidence>
<dbReference type="PANTHER" id="PTHR45674">
    <property type="entry name" value="DNA LIGASE 1/3 FAMILY MEMBER"/>
    <property type="match status" value="1"/>
</dbReference>
<evidence type="ECO:0000259" key="3">
    <source>
        <dbReference type="PROSITE" id="PS50160"/>
    </source>
</evidence>
<name>A0ABN2MAQ1_9MICO</name>
<evidence type="ECO:0000313" key="5">
    <source>
        <dbReference type="Proteomes" id="UP001500002"/>
    </source>
</evidence>
<dbReference type="Pfam" id="PF01068">
    <property type="entry name" value="DNA_ligase_A_M"/>
    <property type="match status" value="1"/>
</dbReference>
<sequence>MALPESLHIPPELALARRVEELPEPDALPGGCLYSPKWDGFRFAIVLAGELASVWSRQGKNLTRYFPELAAAAAELPDGTVLDGEAVIWREGRLDFAAMQHRLSGGAAIAARRARELPSSFAAFDVLAVAGTDVRHLALEHRQSLLEELAAQWQPPMNISPVTRDVDEAREWFETMPAVGVEGIIVKAAASGYEGGKREW</sequence>
<accession>A0ABN2MAQ1</accession>
<feature type="domain" description="ATP-dependent DNA ligase family profile" evidence="3">
    <location>
        <begin position="112"/>
        <end position="200"/>
    </location>
</feature>
<dbReference type="InterPro" id="IPR050191">
    <property type="entry name" value="ATP-dep_DNA_ligase"/>
</dbReference>
<protein>
    <recommendedName>
        <fullName evidence="3">ATP-dependent DNA ligase family profile domain-containing protein</fullName>
    </recommendedName>
</protein>
<evidence type="ECO:0000256" key="2">
    <source>
        <dbReference type="ARBA" id="ARBA00022598"/>
    </source>
</evidence>
<keyword evidence="5" id="KW-1185">Reference proteome</keyword>
<dbReference type="PROSITE" id="PS50160">
    <property type="entry name" value="DNA_LIGASE_A3"/>
    <property type="match status" value="1"/>
</dbReference>
<dbReference type="PANTHER" id="PTHR45674:SF4">
    <property type="entry name" value="DNA LIGASE 1"/>
    <property type="match status" value="1"/>
</dbReference>
<organism evidence="4 5">
    <name type="scientific">Agromyces neolithicus</name>
    <dbReference type="NCBI Taxonomy" id="269420"/>
    <lineage>
        <taxon>Bacteria</taxon>
        <taxon>Bacillati</taxon>
        <taxon>Actinomycetota</taxon>
        <taxon>Actinomycetes</taxon>
        <taxon>Micrococcales</taxon>
        <taxon>Microbacteriaceae</taxon>
        <taxon>Agromyces</taxon>
    </lineage>
</organism>
<gene>
    <name evidence="4" type="ORF">GCM10009749_29550</name>
</gene>
<dbReference type="InterPro" id="IPR012310">
    <property type="entry name" value="DNA_ligase_ATP-dep_cent"/>
</dbReference>
<dbReference type="Gene3D" id="3.30.470.30">
    <property type="entry name" value="DNA ligase/mRNA capping enzyme"/>
    <property type="match status" value="1"/>
</dbReference>